<keyword evidence="3" id="KW-0670">Pyruvate</keyword>
<reference evidence="3 4" key="1">
    <citation type="submission" date="2019-02" db="EMBL/GenBank/DDBJ databases">
        <authorList>
            <person name="Li S.-H."/>
        </authorList>
    </citation>
    <scope>NUCLEOTIDE SEQUENCE [LARGE SCALE GENOMIC DNA]</scope>
    <source>
        <strain evidence="3 4">IMCC14385</strain>
    </source>
</reference>
<name>A0A5P9NKQ4_9GAMM</name>
<dbReference type="InterPro" id="IPR013815">
    <property type="entry name" value="ATP_grasp_subdomain_1"/>
</dbReference>
<dbReference type="SUPFAM" id="SSF52009">
    <property type="entry name" value="Phosphohistidine domain"/>
    <property type="match status" value="1"/>
</dbReference>
<dbReference type="EMBL" id="CP036422">
    <property type="protein sequence ID" value="QFU76095.1"/>
    <property type="molecule type" value="Genomic_DNA"/>
</dbReference>
<evidence type="ECO:0000259" key="1">
    <source>
        <dbReference type="Pfam" id="PF00391"/>
    </source>
</evidence>
<dbReference type="PANTHER" id="PTHR43615:SF1">
    <property type="entry name" value="PPDK_N DOMAIN-CONTAINING PROTEIN"/>
    <property type="match status" value="1"/>
</dbReference>
<proteinExistence type="predicted"/>
<dbReference type="GO" id="GO:0005524">
    <property type="term" value="F:ATP binding"/>
    <property type="evidence" value="ECO:0007669"/>
    <property type="project" value="InterPro"/>
</dbReference>
<dbReference type="Proteomes" id="UP000326287">
    <property type="component" value="Chromosome"/>
</dbReference>
<feature type="domain" description="Pyruvate phosphate dikinase AMP/ATP-binding" evidence="2">
    <location>
        <begin position="58"/>
        <end position="196"/>
    </location>
</feature>
<dbReference type="KEGG" id="halc:EY643_10705"/>
<dbReference type="GO" id="GO:0016301">
    <property type="term" value="F:kinase activity"/>
    <property type="evidence" value="ECO:0007669"/>
    <property type="project" value="UniProtKB-KW"/>
</dbReference>
<accession>A0A5P9NKQ4</accession>
<dbReference type="Pfam" id="PF00391">
    <property type="entry name" value="PEP-utilizers"/>
    <property type="match status" value="1"/>
</dbReference>
<evidence type="ECO:0000313" key="3">
    <source>
        <dbReference type="EMBL" id="QFU76095.1"/>
    </source>
</evidence>
<dbReference type="OrthoDB" id="9765468at2"/>
<dbReference type="Gene3D" id="3.30.1490.20">
    <property type="entry name" value="ATP-grasp fold, A domain"/>
    <property type="match status" value="1"/>
</dbReference>
<feature type="domain" description="Pyruvate phosphate dikinase AMP/ATP-binding" evidence="2">
    <location>
        <begin position="201"/>
        <end position="256"/>
    </location>
</feature>
<dbReference type="Gene3D" id="3.30.470.20">
    <property type="entry name" value="ATP-grasp fold, B domain"/>
    <property type="match status" value="2"/>
</dbReference>
<keyword evidence="3" id="KW-0418">Kinase</keyword>
<dbReference type="AlphaFoldDB" id="A0A5P9NKQ4"/>
<dbReference type="InterPro" id="IPR036637">
    <property type="entry name" value="Phosphohistidine_dom_sf"/>
</dbReference>
<dbReference type="PANTHER" id="PTHR43615">
    <property type="entry name" value="PHOSPHOENOLPYRUVATE SYNTHASE-RELATED"/>
    <property type="match status" value="1"/>
</dbReference>
<organism evidence="3 4">
    <name type="scientific">Halioglobus maricola</name>
    <dbReference type="NCBI Taxonomy" id="2601894"/>
    <lineage>
        <taxon>Bacteria</taxon>
        <taxon>Pseudomonadati</taxon>
        <taxon>Pseudomonadota</taxon>
        <taxon>Gammaproteobacteria</taxon>
        <taxon>Cellvibrionales</taxon>
        <taxon>Halieaceae</taxon>
        <taxon>Halioglobus</taxon>
    </lineage>
</organism>
<evidence type="ECO:0000313" key="4">
    <source>
        <dbReference type="Proteomes" id="UP000326287"/>
    </source>
</evidence>
<dbReference type="RefSeq" id="WP_152662200.1">
    <property type="nucleotide sequence ID" value="NZ_CP036422.1"/>
</dbReference>
<dbReference type="SUPFAM" id="SSF56059">
    <property type="entry name" value="Glutathione synthetase ATP-binding domain-like"/>
    <property type="match status" value="1"/>
</dbReference>
<keyword evidence="4" id="KW-1185">Reference proteome</keyword>
<dbReference type="Gene3D" id="3.50.30.10">
    <property type="entry name" value="Phosphohistidine domain"/>
    <property type="match status" value="1"/>
</dbReference>
<feature type="domain" description="PEP-utilising enzyme mobile" evidence="1">
    <location>
        <begin position="727"/>
        <end position="797"/>
    </location>
</feature>
<dbReference type="Pfam" id="PF01326">
    <property type="entry name" value="PPDK_N"/>
    <property type="match status" value="2"/>
</dbReference>
<evidence type="ECO:0000259" key="2">
    <source>
        <dbReference type="Pfam" id="PF01326"/>
    </source>
</evidence>
<gene>
    <name evidence="3" type="ORF">EY643_10705</name>
</gene>
<dbReference type="InterPro" id="IPR051549">
    <property type="entry name" value="PEP_Utilizing_Enz"/>
</dbReference>
<protein>
    <submittedName>
        <fullName evidence="3">Pyruvate, water dikinase</fullName>
    </submittedName>
</protein>
<sequence>MTRMDAARSQSDQFIWLSDLRNQAAGGKAHGLKQLMDWQLPCPDGFVILAVNESVPRETLLQFYEQLGAGKVAVRSSALGEDGEHASFAGLYETILDVQGIDHLRSAIEQCAASLRSDRADAYQHDQHIEPATMCVVVQKMVDAAIAGVLFTVDPVSNRYDRLVIDAVEGLGEALVSGEATPDHYEYDASGELVYQELLAETALLSPEQQLLLVSQARTAEQLAGQPLDMEWAIDRQGHLHWVQARPITTLASDLREHDTSLTADDIVTRCNIGEMMPGACCPLTLSVTGRGIEHGMQHMHVAYAGRPAITDDWTQVAISHGQMFINLSGGAVASANVLGVDVESMGQSICGRIVPGLEAPEPRNLFIRALGFARLVGYVLSADRAIAALSADLEQFDIDTTGDSSAIMQAIDSAIPVLNRVYCVHLQSSSTSGFTGGILQSMLARGPGDKALHEAEAARLLAGAKGVESAILVEQLDDIARSIASLPAEQATSFCNAKPEAALAWITENAPQDIQKTYQGFLERHGHRGYRELCVRQPSWSQAPTDLVKTLQTSVKAQLGDNKLDTNAEAVDPATLSAGLRWILPKAHNAIRRREATKSMLVLTTHKLSLAYHRLGQQLVNEGVLNDSDQVFFFSHAELKTLADEAKRQTVNHNTWADIAGRRALALSFQNQLQFDEVCYGYPQPIDNRQQSEEQEGLISGRPVSRGVVEGIARVARSVDEASALQPGEILVAPITDVGWTPYFNLIAGLITDIGSSVSHGAVIAREYGLPAIVNTGAGTRRISTGDLIRLDADQGVVELLNIADVSTAV</sequence>
<dbReference type="InterPro" id="IPR008279">
    <property type="entry name" value="PEP-util_enz_mobile_dom"/>
</dbReference>
<keyword evidence="3" id="KW-0808">Transferase</keyword>
<dbReference type="InterPro" id="IPR002192">
    <property type="entry name" value="PPDK_AMP/ATP-bd"/>
</dbReference>